<sequence length="63" mass="7439">MQMLKNQVAFYKNLRSHSTRGYTSTSVGTIDVKQFWASELDKVVKSIRRDFEQLYGTFNREMT</sequence>
<protein>
    <submittedName>
        <fullName evidence="1">Uncharacterized protein</fullName>
    </submittedName>
</protein>
<proteinExistence type="predicted"/>
<dbReference type="AlphaFoldDB" id="A0A8S2UB63"/>
<dbReference type="EMBL" id="CAJOBI010041928">
    <property type="protein sequence ID" value="CAF4328398.1"/>
    <property type="molecule type" value="Genomic_DNA"/>
</dbReference>
<name>A0A8S2UB63_9BILA</name>
<feature type="non-terminal residue" evidence="1">
    <location>
        <position position="1"/>
    </location>
</feature>
<evidence type="ECO:0000313" key="2">
    <source>
        <dbReference type="Proteomes" id="UP000676336"/>
    </source>
</evidence>
<accession>A0A8S2UB63</accession>
<comment type="caution">
    <text evidence="1">The sequence shown here is derived from an EMBL/GenBank/DDBJ whole genome shotgun (WGS) entry which is preliminary data.</text>
</comment>
<evidence type="ECO:0000313" key="1">
    <source>
        <dbReference type="EMBL" id="CAF4328398.1"/>
    </source>
</evidence>
<dbReference type="Proteomes" id="UP000676336">
    <property type="component" value="Unassembled WGS sequence"/>
</dbReference>
<gene>
    <name evidence="1" type="ORF">SMN809_LOCUS27268</name>
</gene>
<reference evidence="1" key="1">
    <citation type="submission" date="2021-02" db="EMBL/GenBank/DDBJ databases">
        <authorList>
            <person name="Nowell W R."/>
        </authorList>
    </citation>
    <scope>NUCLEOTIDE SEQUENCE</scope>
</reference>
<organism evidence="1 2">
    <name type="scientific">Rotaria magnacalcarata</name>
    <dbReference type="NCBI Taxonomy" id="392030"/>
    <lineage>
        <taxon>Eukaryota</taxon>
        <taxon>Metazoa</taxon>
        <taxon>Spiralia</taxon>
        <taxon>Gnathifera</taxon>
        <taxon>Rotifera</taxon>
        <taxon>Eurotatoria</taxon>
        <taxon>Bdelloidea</taxon>
        <taxon>Philodinida</taxon>
        <taxon>Philodinidae</taxon>
        <taxon>Rotaria</taxon>
    </lineage>
</organism>